<dbReference type="GO" id="GO:0005524">
    <property type="term" value="F:ATP binding"/>
    <property type="evidence" value="ECO:0007669"/>
    <property type="project" value="UniProtKB-UniRule"/>
</dbReference>
<evidence type="ECO:0000256" key="3">
    <source>
        <dbReference type="ARBA" id="ARBA00022741"/>
    </source>
</evidence>
<comment type="pathway">
    <text evidence="9">Carbohydrate metabolism; D-ribose degradation; D-ribose 5-phosphate from beta-D-ribopyranose: step 2/2.</text>
</comment>
<sequence length="312" mass="31492">MDRTHAVVVGSTNWDTCMHLPHLPVPGETVAGGRLQAGIGGKGANQAVACHRGGADVHFISAVGDDQTGAGILAEFQTMGLAVSGIKTVPACPTGVACIFIDARGENCIGLTAGANARLTPQTIEQYRELITSAGVVLLQLEIPLETVMSVAQIAAGAGVPVVLNPAPARALPDELLAVVDILTPNRGEAAALAGLYTGSEPGLAAAAKTFLDKGVGRVLVTLGADGAVLFQPKAGAGQAPATQRFAARAVTAVDTTGAGDVFNGVFCAGLVRGLSCEQAIEEAMVAAALAVTREGAIASIPTREEILAFRT</sequence>
<dbReference type="EC" id="2.7.1.15" evidence="9 10"/>
<dbReference type="UniPathway" id="UPA00916">
    <property type="reaction ID" value="UER00889"/>
</dbReference>
<keyword evidence="2 9" id="KW-0479">Metal-binding</keyword>
<keyword evidence="13" id="KW-1185">Reference proteome</keyword>
<feature type="binding site" evidence="9">
    <location>
        <position position="300"/>
    </location>
    <ligand>
        <name>K(+)</name>
        <dbReference type="ChEBI" id="CHEBI:29103"/>
    </ligand>
</feature>
<evidence type="ECO:0000256" key="1">
    <source>
        <dbReference type="ARBA" id="ARBA00022679"/>
    </source>
</evidence>
<comment type="activity regulation">
    <text evidence="9">Activated by a monovalent cation that binds near, but not in, the active site. The most likely occupant of the site in vivo is potassium. Ion binding induces a conformational change that may alter substrate affinity.</text>
</comment>
<comment type="caution">
    <text evidence="9">Lacks conserved residue(s) required for the propagation of feature annotation.</text>
</comment>
<evidence type="ECO:0000256" key="2">
    <source>
        <dbReference type="ARBA" id="ARBA00022723"/>
    </source>
</evidence>
<feature type="binding site" evidence="9">
    <location>
        <position position="186"/>
    </location>
    <ligand>
        <name>ATP</name>
        <dbReference type="ChEBI" id="CHEBI:30616"/>
    </ligand>
</feature>
<keyword evidence="5 9" id="KW-0067">ATP-binding</keyword>
<keyword evidence="1 9" id="KW-0808">Transferase</keyword>
<evidence type="ECO:0000256" key="10">
    <source>
        <dbReference type="NCBIfam" id="TIGR02152"/>
    </source>
</evidence>
<dbReference type="EMBL" id="VHSG01000002">
    <property type="protein sequence ID" value="TQV86214.1"/>
    <property type="molecule type" value="Genomic_DNA"/>
</dbReference>
<comment type="similarity">
    <text evidence="9">Belongs to the carbohydrate kinase PfkB family. Ribokinase subfamily.</text>
</comment>
<comment type="subcellular location">
    <subcellularLocation>
        <location evidence="9">Cytoplasm</location>
    </subcellularLocation>
</comment>
<dbReference type="RefSeq" id="WP_142902366.1">
    <property type="nucleotide sequence ID" value="NZ_ML660087.1"/>
</dbReference>
<dbReference type="InterPro" id="IPR029056">
    <property type="entry name" value="Ribokinase-like"/>
</dbReference>
<evidence type="ECO:0000256" key="7">
    <source>
        <dbReference type="ARBA" id="ARBA00022958"/>
    </source>
</evidence>
<feature type="binding site" evidence="9">
    <location>
        <position position="291"/>
    </location>
    <ligand>
        <name>K(+)</name>
        <dbReference type="ChEBI" id="CHEBI:29103"/>
    </ligand>
</feature>
<proteinExistence type="inferred from homology"/>
<comment type="subunit">
    <text evidence="9">Homodimer.</text>
</comment>
<evidence type="ECO:0000313" key="12">
    <source>
        <dbReference type="EMBL" id="TQV86214.1"/>
    </source>
</evidence>
<evidence type="ECO:0000256" key="4">
    <source>
        <dbReference type="ARBA" id="ARBA00022777"/>
    </source>
</evidence>
<evidence type="ECO:0000256" key="9">
    <source>
        <dbReference type="HAMAP-Rule" id="MF_01987"/>
    </source>
</evidence>
<comment type="caution">
    <text evidence="12">The sequence shown here is derived from an EMBL/GenBank/DDBJ whole genome shotgun (WGS) entry which is preliminary data.</text>
</comment>
<dbReference type="PANTHER" id="PTHR10584:SF166">
    <property type="entry name" value="RIBOKINASE"/>
    <property type="match status" value="1"/>
</dbReference>
<keyword evidence="6 9" id="KW-0460">Magnesium</keyword>
<feature type="binding site" evidence="9">
    <location>
        <begin position="260"/>
        <end position="261"/>
    </location>
    <ligand>
        <name>ATP</name>
        <dbReference type="ChEBI" id="CHEBI:30616"/>
    </ligand>
</feature>
<evidence type="ECO:0000256" key="8">
    <source>
        <dbReference type="ARBA" id="ARBA00023277"/>
    </source>
</evidence>
<dbReference type="PRINTS" id="PR00990">
    <property type="entry name" value="RIBOKINASE"/>
</dbReference>
<feature type="binding site" evidence="9">
    <location>
        <position position="257"/>
    </location>
    <ligand>
        <name>K(+)</name>
        <dbReference type="ChEBI" id="CHEBI:29103"/>
    </ligand>
</feature>
<evidence type="ECO:0000313" key="13">
    <source>
        <dbReference type="Proteomes" id="UP000319732"/>
    </source>
</evidence>
<feature type="binding site" evidence="9">
    <location>
        <begin position="41"/>
        <end position="45"/>
    </location>
    <ligand>
        <name>substrate</name>
    </ligand>
</feature>
<dbReference type="NCBIfam" id="TIGR02152">
    <property type="entry name" value="D_ribokin_bact"/>
    <property type="match status" value="1"/>
</dbReference>
<dbReference type="GO" id="GO:0005829">
    <property type="term" value="C:cytosol"/>
    <property type="evidence" value="ECO:0007669"/>
    <property type="project" value="TreeGrafter"/>
</dbReference>
<dbReference type="CDD" id="cd01174">
    <property type="entry name" value="ribokinase"/>
    <property type="match status" value="1"/>
</dbReference>
<comment type="function">
    <text evidence="9">Catalyzes the phosphorylation of ribose at O-5 in a reaction requiring ATP and magnesium. The resulting D-ribose-5-phosphate can then be used either for sythesis of nucleotides, histidine, and tryptophan, or as a component of the pentose phosphate pathway.</text>
</comment>
<dbReference type="GO" id="GO:0019303">
    <property type="term" value="P:D-ribose catabolic process"/>
    <property type="evidence" value="ECO:0007669"/>
    <property type="project" value="UniProtKB-UniRule"/>
</dbReference>
<feature type="binding site" evidence="9">
    <location>
        <begin position="222"/>
        <end position="227"/>
    </location>
    <ligand>
        <name>ATP</name>
        <dbReference type="ChEBI" id="CHEBI:30616"/>
    </ligand>
</feature>
<feature type="binding site" evidence="9">
    <location>
        <position position="261"/>
    </location>
    <ligand>
        <name>substrate</name>
    </ligand>
</feature>
<evidence type="ECO:0000259" key="11">
    <source>
        <dbReference type="Pfam" id="PF00294"/>
    </source>
</evidence>
<dbReference type="SUPFAM" id="SSF53613">
    <property type="entry name" value="Ribokinase-like"/>
    <property type="match status" value="1"/>
</dbReference>
<comment type="cofactor">
    <cofactor evidence="9">
        <name>Mg(2+)</name>
        <dbReference type="ChEBI" id="CHEBI:18420"/>
    </cofactor>
    <text evidence="9">Requires a divalent cation, most likely magnesium in vivo, as an electrophilic catalyst to aid phosphoryl group transfer. It is the chelate of the metal and the nucleotide that is the actual substrate.</text>
</comment>
<dbReference type="PANTHER" id="PTHR10584">
    <property type="entry name" value="SUGAR KINASE"/>
    <property type="match status" value="1"/>
</dbReference>
<dbReference type="InterPro" id="IPR002139">
    <property type="entry name" value="Ribo/fructo_kinase"/>
</dbReference>
<feature type="binding site" evidence="9">
    <location>
        <position position="142"/>
    </location>
    <ligand>
        <name>substrate</name>
    </ligand>
</feature>
<feature type="domain" description="Carbohydrate kinase PfkB" evidence="11">
    <location>
        <begin position="4"/>
        <end position="304"/>
    </location>
</feature>
<dbReference type="OrthoDB" id="9813569at2"/>
<keyword evidence="8 9" id="KW-0119">Carbohydrate metabolism</keyword>
<dbReference type="GO" id="GO:0004747">
    <property type="term" value="F:ribokinase activity"/>
    <property type="evidence" value="ECO:0007669"/>
    <property type="project" value="UniProtKB-UniRule"/>
</dbReference>
<dbReference type="HAMAP" id="MF_01987">
    <property type="entry name" value="Ribokinase"/>
    <property type="match status" value="1"/>
</dbReference>
<feature type="binding site" evidence="9">
    <location>
        <position position="294"/>
    </location>
    <ligand>
        <name>K(+)</name>
        <dbReference type="ChEBI" id="CHEBI:29103"/>
    </ligand>
</feature>
<accession>A0A545U9R2</accession>
<dbReference type="Pfam" id="PF00294">
    <property type="entry name" value="PfkB"/>
    <property type="match status" value="1"/>
</dbReference>
<dbReference type="InterPro" id="IPR011877">
    <property type="entry name" value="Ribokinase"/>
</dbReference>
<reference evidence="12 13" key="1">
    <citation type="submission" date="2019-06" db="EMBL/GenBank/DDBJ databases">
        <title>Whole genome sequence for Cellvibrionaceae sp. R142.</title>
        <authorList>
            <person name="Wang G."/>
        </authorList>
    </citation>
    <scope>NUCLEOTIDE SEQUENCE [LARGE SCALE GENOMIC DNA]</scope>
    <source>
        <strain evidence="12 13">R142</strain>
    </source>
</reference>
<name>A0A545U9R2_9GAMM</name>
<gene>
    <name evidence="9 12" type="primary">rbsK</name>
    <name evidence="12" type="ORF">FKG94_01270</name>
</gene>
<keyword evidence="3 9" id="KW-0547">Nucleotide-binding</keyword>
<feature type="binding site" evidence="9">
    <location>
        <position position="296"/>
    </location>
    <ligand>
        <name>K(+)</name>
        <dbReference type="ChEBI" id="CHEBI:29103"/>
    </ligand>
</feature>
<dbReference type="Gene3D" id="3.40.1190.20">
    <property type="match status" value="1"/>
</dbReference>
<keyword evidence="7 9" id="KW-0630">Potassium</keyword>
<keyword evidence="4 9" id="KW-0418">Kinase</keyword>
<protein>
    <recommendedName>
        <fullName evidence="9 10">Ribokinase</fullName>
        <shortName evidence="9">RK</shortName>
        <ecNumber evidence="9 10">2.7.1.15</ecNumber>
    </recommendedName>
</protein>
<evidence type="ECO:0000256" key="6">
    <source>
        <dbReference type="ARBA" id="ARBA00022842"/>
    </source>
</evidence>
<dbReference type="AlphaFoldDB" id="A0A545U9R2"/>
<feature type="active site" description="Proton acceptor" evidence="9">
    <location>
        <position position="261"/>
    </location>
</feature>
<dbReference type="GO" id="GO:0046872">
    <property type="term" value="F:metal ion binding"/>
    <property type="evidence" value="ECO:0007669"/>
    <property type="project" value="UniProtKB-KW"/>
</dbReference>
<organism evidence="12 13">
    <name type="scientific">Exilibacterium tricleocarpae</name>
    <dbReference type="NCBI Taxonomy" id="2591008"/>
    <lineage>
        <taxon>Bacteria</taxon>
        <taxon>Pseudomonadati</taxon>
        <taxon>Pseudomonadota</taxon>
        <taxon>Gammaproteobacteria</taxon>
        <taxon>Cellvibrionales</taxon>
        <taxon>Cellvibrionaceae</taxon>
        <taxon>Exilibacterium</taxon>
    </lineage>
</organism>
<evidence type="ECO:0000256" key="5">
    <source>
        <dbReference type="ARBA" id="ARBA00022840"/>
    </source>
</evidence>
<comment type="catalytic activity">
    <reaction evidence="9">
        <text>D-ribose + ATP = D-ribose 5-phosphate + ADP + H(+)</text>
        <dbReference type="Rhea" id="RHEA:13697"/>
        <dbReference type="ChEBI" id="CHEBI:15378"/>
        <dbReference type="ChEBI" id="CHEBI:30616"/>
        <dbReference type="ChEBI" id="CHEBI:47013"/>
        <dbReference type="ChEBI" id="CHEBI:78346"/>
        <dbReference type="ChEBI" id="CHEBI:456216"/>
        <dbReference type="EC" id="2.7.1.15"/>
    </reaction>
</comment>
<keyword evidence="9" id="KW-0963">Cytoplasm</keyword>
<feature type="binding site" evidence="9">
    <location>
        <position position="255"/>
    </location>
    <ligand>
        <name>K(+)</name>
        <dbReference type="ChEBI" id="CHEBI:29103"/>
    </ligand>
</feature>
<dbReference type="InterPro" id="IPR011611">
    <property type="entry name" value="PfkB_dom"/>
</dbReference>
<dbReference type="Proteomes" id="UP000319732">
    <property type="component" value="Unassembled WGS sequence"/>
</dbReference>
<feature type="binding site" evidence="9">
    <location>
        <begin position="13"/>
        <end position="15"/>
    </location>
    <ligand>
        <name>substrate</name>
    </ligand>
</feature>